<dbReference type="STRING" id="882082.SaccyDRAFT_1471"/>
<dbReference type="HOGENOM" id="CLU_355589_0_0_11"/>
<dbReference type="AlphaFoldDB" id="H5XEY0"/>
<sequence>MADRSISVRLKADVAQYMANMKRAGRVTSEAMDEAEKSTAGLGTAADKVARRANLQFNALATTVGSALPAASSAAIAAMTTGAAAGFAALGAVALRENEAVRASFESLGSTVSDGLAQDAAVMESAFTGAAAEIGAAYERMRPQLQEAFTASVPAVESMTDGVIALGENALPGLVLSVQRAEPVFDGFESALGSLGSGIGEFAEVTSRSSEAVGLGLEHLGDLTEEVLGGMAPLLGDLSALWADNGDEVAEAVGRILDVIGELSGGAMPVMSTAVGSAVDVLNALLAVLEPIAGAIGPMVGTWLSVAAAMKAVGATRSAIAGVSTAVGNLGDSMARANRPAATFRTVGAGMALAAAMAADEMLRLRPNVDGLVASLNTLNREGRLSGEALSVFGDDLSGVQQALDMVNDTGVTRWLNEVGEGLPLMASFTTTLGEAEAALGSLDDALVRIAEEQGLDAAQGAFNDLVDRAGLSSDAVQDLRDRLPGFADAMSDAANATSEASEALNTYLESQRAATDPVFALGQAIRGVDEAQRAYNKAVKDYGANSPQAREASWALAEAVSGAEQAALNGEISFEEFEARLQDWVAQGAITGKQADDIRNRVADLRGEAEDYRGNYAADFKANTADAVRKLGGIIRMINGIPRTVTTTHNVVTYYSSRGNRVGTQNSAGEWYQGGGGYADGGLVRGPGGPRTDSIPAMLSAGEFVVNAKATQDHLPLLEALNSGRSTGASDTRVNGVRSVPGSSATVVNNYNLSAPHYVGSKDDLLRTLRKEVSKAYGGNVQKALGKA</sequence>
<accession>H5XEY0</accession>
<reference evidence="1 2" key="1">
    <citation type="submission" date="2011-11" db="EMBL/GenBank/DDBJ databases">
        <title>The Noncontiguous Finished sequence of Saccharomonospora cyanea NA-134.</title>
        <authorList>
            <consortium name="US DOE Joint Genome Institute"/>
            <person name="Lucas S."/>
            <person name="Han J."/>
            <person name="Lapidus A."/>
            <person name="Cheng J.-F."/>
            <person name="Goodwin L."/>
            <person name="Pitluck S."/>
            <person name="Peters L."/>
            <person name="Ovchinnikova G."/>
            <person name="Lu M."/>
            <person name="Detter J.C."/>
            <person name="Han C."/>
            <person name="Tapia R."/>
            <person name="Land M."/>
            <person name="Hauser L."/>
            <person name="Kyrpides N."/>
            <person name="Ivanova N."/>
            <person name="Pagani I."/>
            <person name="Brambilla E.-M."/>
            <person name="Klenk H.-P."/>
            <person name="Woyke T."/>
        </authorList>
    </citation>
    <scope>NUCLEOTIDE SEQUENCE [LARGE SCALE GENOMIC DNA]</scope>
    <source>
        <strain evidence="1 2">NA-134</strain>
    </source>
</reference>
<dbReference type="Proteomes" id="UP000002791">
    <property type="component" value="Chromosome"/>
</dbReference>
<dbReference type="RefSeq" id="WP_005454929.1">
    <property type="nucleotide sequence ID" value="NZ_CM001440.1"/>
</dbReference>
<gene>
    <name evidence="1" type="ORF">SaccyDRAFT_1471</name>
</gene>
<organism evidence="1 2">
    <name type="scientific">Saccharomonospora cyanea NA-134</name>
    <dbReference type="NCBI Taxonomy" id="882082"/>
    <lineage>
        <taxon>Bacteria</taxon>
        <taxon>Bacillati</taxon>
        <taxon>Actinomycetota</taxon>
        <taxon>Actinomycetes</taxon>
        <taxon>Pseudonocardiales</taxon>
        <taxon>Pseudonocardiaceae</taxon>
        <taxon>Saccharomonospora</taxon>
    </lineage>
</organism>
<name>H5XEY0_9PSEU</name>
<dbReference type="eggNOG" id="COG1511">
    <property type="taxonomic scope" value="Bacteria"/>
</dbReference>
<dbReference type="OrthoDB" id="5188478at2"/>
<evidence type="ECO:0000313" key="1">
    <source>
        <dbReference type="EMBL" id="EHR60374.1"/>
    </source>
</evidence>
<keyword evidence="2" id="KW-1185">Reference proteome</keyword>
<dbReference type="EMBL" id="CM001440">
    <property type="protein sequence ID" value="EHR60374.1"/>
    <property type="molecule type" value="Genomic_DNA"/>
</dbReference>
<proteinExistence type="predicted"/>
<protein>
    <submittedName>
        <fullName evidence="1">Uncharacterized protein</fullName>
    </submittedName>
</protein>
<evidence type="ECO:0000313" key="2">
    <source>
        <dbReference type="Proteomes" id="UP000002791"/>
    </source>
</evidence>